<dbReference type="InterPro" id="IPR008589">
    <property type="entry name" value="MupG"/>
</dbReference>
<reference evidence="3 4" key="1">
    <citation type="submission" date="2021-03" db="EMBL/GenBank/DDBJ databases">
        <authorList>
            <person name="Gilmore M.S."/>
            <person name="Schwartzman J."/>
            <person name="Van Tyne D."/>
            <person name="Martin M."/>
            <person name="Earl A.M."/>
            <person name="Manson A.L."/>
            <person name="Straub T."/>
            <person name="Salamzade R."/>
            <person name="Saavedra J."/>
            <person name="Lebreton F."/>
            <person name="Prichula J."/>
            <person name="Schaufler K."/>
            <person name="Gaca A."/>
            <person name="Sgardioli B."/>
            <person name="Wagenaar J."/>
            <person name="Strong T."/>
        </authorList>
    </citation>
    <scope>NUCLEOTIDE SEQUENCE [LARGE SCALE GENOMIC DNA]</scope>
    <source>
        <strain evidence="3 4">DIV2402</strain>
    </source>
</reference>
<proteinExistence type="predicted"/>
<dbReference type="SUPFAM" id="SSF51445">
    <property type="entry name" value="(Trans)glycosidases"/>
    <property type="match status" value="1"/>
</dbReference>
<dbReference type="InterPro" id="IPR013785">
    <property type="entry name" value="Aldolase_TIM"/>
</dbReference>
<evidence type="ECO:0000313" key="3">
    <source>
        <dbReference type="EMBL" id="WYJ78328.1"/>
    </source>
</evidence>
<protein>
    <recommendedName>
        <fullName evidence="5">DUF871 domain-containing protein</fullName>
    </recommendedName>
</protein>
<dbReference type="InterPro" id="IPR017853">
    <property type="entry name" value="GH"/>
</dbReference>
<evidence type="ECO:0000259" key="2">
    <source>
        <dbReference type="Pfam" id="PF19200"/>
    </source>
</evidence>
<dbReference type="SUPFAM" id="SSF50891">
    <property type="entry name" value="Cyclophilin-like"/>
    <property type="match status" value="1"/>
</dbReference>
<evidence type="ECO:0008006" key="5">
    <source>
        <dbReference type="Google" id="ProtNLM"/>
    </source>
</evidence>
<dbReference type="PANTHER" id="PTHR38435:SF2">
    <property type="entry name" value="DUF871 DOMAIN-CONTAINING PROTEIN"/>
    <property type="match status" value="1"/>
</dbReference>
<accession>A0ABZ2SRD6</accession>
<dbReference type="Proteomes" id="UP000664701">
    <property type="component" value="Chromosome"/>
</dbReference>
<evidence type="ECO:0000259" key="1">
    <source>
        <dbReference type="Pfam" id="PF05913"/>
    </source>
</evidence>
<name>A0ABZ2SRD6_9ENTE</name>
<dbReference type="EMBL" id="CP147251">
    <property type="protein sequence ID" value="WYJ78328.1"/>
    <property type="molecule type" value="Genomic_DNA"/>
</dbReference>
<dbReference type="RefSeq" id="WP_207942086.1">
    <property type="nucleotide sequence ID" value="NZ_CP147251.1"/>
</dbReference>
<gene>
    <name evidence="3" type="ORF">DOK78_002985</name>
</gene>
<dbReference type="Pfam" id="PF19200">
    <property type="entry name" value="MupG_N"/>
    <property type="match status" value="1"/>
</dbReference>
<keyword evidence="4" id="KW-1185">Reference proteome</keyword>
<dbReference type="Pfam" id="PF05913">
    <property type="entry name" value="MupG_C"/>
    <property type="match status" value="1"/>
</dbReference>
<evidence type="ECO:0000313" key="4">
    <source>
        <dbReference type="Proteomes" id="UP000664701"/>
    </source>
</evidence>
<feature type="domain" description="6-phospho-N-acetylmuramidase N-terminal" evidence="2">
    <location>
        <begin position="2"/>
        <end position="234"/>
    </location>
</feature>
<dbReference type="Gene3D" id="3.20.20.70">
    <property type="entry name" value="Aldolase class I"/>
    <property type="match status" value="1"/>
</dbReference>
<dbReference type="InterPro" id="IPR043797">
    <property type="entry name" value="MupG_N"/>
</dbReference>
<organism evidence="3 4">
    <name type="scientific">Candidatus Enterococcus lowellii</name>
    <dbReference type="NCBI Taxonomy" id="2230877"/>
    <lineage>
        <taxon>Bacteria</taxon>
        <taxon>Bacillati</taxon>
        <taxon>Bacillota</taxon>
        <taxon>Bacilli</taxon>
        <taxon>Lactobacillales</taxon>
        <taxon>Enterococcaceae</taxon>
        <taxon>Enterococcus</taxon>
    </lineage>
</organism>
<dbReference type="InterPro" id="IPR029000">
    <property type="entry name" value="Cyclophilin-like_dom_sf"/>
</dbReference>
<sequence length="359" mass="40967">MLGFSVFLGDEFQESKRLYIEKMFHSGFKRVFTSLHIPEDDESRMVANLKELCKLTKAFNCSLMVDISSDGLRRLQIDLNDEQMIAQLLSLGVTGIRMDYGIDFQTIARVSQQLVVGLNASTLTEADVEELVNYQANFENMELWHNYYPRPETGLSEPYLHTLNQKWRKLGFKIIAFVPGDKNLRGPLHAGLPTLEGHRLKHPLVAAVDLLQNYACDEVCIGDEGLREQTQQQFIAYFKEQKVVLPVQIIDETHRELFIGTHTNRVDDARDVLRSQEARFKQLPLIMPNGSVSRVKGSVTLDNQKYLRYMGELQISKRDLPADEKVNVVAKVIDSEVDLLTCVLPGYRFELVESGNDNE</sequence>
<dbReference type="InterPro" id="IPR043894">
    <property type="entry name" value="MupG_C"/>
</dbReference>
<reference evidence="3 4" key="2">
    <citation type="submission" date="2024-03" db="EMBL/GenBank/DDBJ databases">
        <title>The Genome Sequence of Enterococcus sp. DIV2402.</title>
        <authorList>
            <consortium name="The Broad Institute Genomics Platform"/>
            <consortium name="The Broad Institute Microbial Omics Core"/>
            <consortium name="The Broad Institute Genomic Center for Infectious Diseases"/>
            <person name="Earl A."/>
            <person name="Manson A."/>
            <person name="Gilmore M."/>
            <person name="Schwartman J."/>
            <person name="Shea T."/>
            <person name="Abouelleil A."/>
            <person name="Cao P."/>
            <person name="Chapman S."/>
            <person name="Cusick C."/>
            <person name="Young S."/>
            <person name="Neafsey D."/>
            <person name="Nusbaum C."/>
            <person name="Birren B."/>
        </authorList>
    </citation>
    <scope>NUCLEOTIDE SEQUENCE [LARGE SCALE GENOMIC DNA]</scope>
    <source>
        <strain evidence="3 4">DIV2402</strain>
    </source>
</reference>
<dbReference type="PANTHER" id="PTHR38435">
    <property type="match status" value="1"/>
</dbReference>
<feature type="domain" description="6-phospho-N-acetylmuramidase C-terminal" evidence="1">
    <location>
        <begin position="249"/>
        <end position="351"/>
    </location>
</feature>
<dbReference type="Gene3D" id="2.40.100.10">
    <property type="entry name" value="Cyclophilin-like"/>
    <property type="match status" value="1"/>
</dbReference>